<organism evidence="1">
    <name type="scientific">hydrothermal vent metagenome</name>
    <dbReference type="NCBI Taxonomy" id="652676"/>
    <lineage>
        <taxon>unclassified sequences</taxon>
        <taxon>metagenomes</taxon>
        <taxon>ecological metagenomes</taxon>
    </lineage>
</organism>
<name>A0A3B0V8R4_9ZZZZ</name>
<sequence length="216" mass="24807">MKRSAELQKNLLKIGLSYQQNISTLPEYIVDNGFLLFSSFHVQKPHVLLSCFKNIFMGNFKGFHLFFSDFSSDYSVDDNAQGYKQTIAVLQSGNFSLPRFCLLPKSTERFTVKLDHLGQDFMLPMFKGYKKRPFPGYPRLKRKYTLKSPVMPSPENLFGTSFMAYLDDHPGWFMEGGNNALLLYRRGRKIKPSDICEFIEDAVEIGSLLAPNTRKS</sequence>
<gene>
    <name evidence="1" type="ORF">MNBD_DELTA04-1122</name>
</gene>
<protein>
    <submittedName>
        <fullName evidence="1">Uncharacterized protein</fullName>
    </submittedName>
</protein>
<reference evidence="1" key="1">
    <citation type="submission" date="2018-06" db="EMBL/GenBank/DDBJ databases">
        <authorList>
            <person name="Zhirakovskaya E."/>
        </authorList>
    </citation>
    <scope>NUCLEOTIDE SEQUENCE</scope>
</reference>
<proteinExistence type="predicted"/>
<evidence type="ECO:0000313" key="1">
    <source>
        <dbReference type="EMBL" id="VAW39231.1"/>
    </source>
</evidence>
<accession>A0A3B0V8R4</accession>
<dbReference type="EMBL" id="UOEY01000069">
    <property type="protein sequence ID" value="VAW39231.1"/>
    <property type="molecule type" value="Genomic_DNA"/>
</dbReference>
<dbReference type="AlphaFoldDB" id="A0A3B0V8R4"/>